<evidence type="ECO:0000313" key="3">
    <source>
        <dbReference type="Proteomes" id="UP001148838"/>
    </source>
</evidence>
<dbReference type="PROSITE" id="PS50878">
    <property type="entry name" value="RT_POL"/>
    <property type="match status" value="1"/>
</dbReference>
<dbReference type="Pfam" id="PF00078">
    <property type="entry name" value="RVT_1"/>
    <property type="match status" value="1"/>
</dbReference>
<protein>
    <recommendedName>
        <fullName evidence="1">Reverse transcriptase domain-containing protein</fullName>
    </recommendedName>
</protein>
<reference evidence="2 3" key="1">
    <citation type="journal article" date="2022" name="Allergy">
        <title>Genome assembly and annotation of Periplaneta americana reveal a comprehensive cockroach allergen profile.</title>
        <authorList>
            <person name="Wang L."/>
            <person name="Xiong Q."/>
            <person name="Saelim N."/>
            <person name="Wang L."/>
            <person name="Nong W."/>
            <person name="Wan A.T."/>
            <person name="Shi M."/>
            <person name="Liu X."/>
            <person name="Cao Q."/>
            <person name="Hui J.H.L."/>
            <person name="Sookrung N."/>
            <person name="Leung T.F."/>
            <person name="Tungtrongchitr A."/>
            <person name="Tsui S.K.W."/>
        </authorList>
    </citation>
    <scope>NUCLEOTIDE SEQUENCE [LARGE SCALE GENOMIC DNA]</scope>
    <source>
        <strain evidence="2">PWHHKU_190912</strain>
    </source>
</reference>
<dbReference type="EMBL" id="JAJSOF020000039">
    <property type="protein sequence ID" value="KAJ4427038.1"/>
    <property type="molecule type" value="Genomic_DNA"/>
</dbReference>
<feature type="domain" description="Reverse transcriptase" evidence="1">
    <location>
        <begin position="1"/>
        <end position="351"/>
    </location>
</feature>
<proteinExistence type="predicted"/>
<dbReference type="PANTHER" id="PTHR33332">
    <property type="entry name" value="REVERSE TRANSCRIPTASE DOMAIN-CONTAINING PROTEIN"/>
    <property type="match status" value="1"/>
</dbReference>
<evidence type="ECO:0000313" key="2">
    <source>
        <dbReference type="EMBL" id="KAJ4427038.1"/>
    </source>
</evidence>
<dbReference type="InterPro" id="IPR000477">
    <property type="entry name" value="RT_dom"/>
</dbReference>
<keyword evidence="3" id="KW-1185">Reference proteome</keyword>
<evidence type="ECO:0000259" key="1">
    <source>
        <dbReference type="PROSITE" id="PS50878"/>
    </source>
</evidence>
<gene>
    <name evidence="2" type="ORF">ANN_26837</name>
</gene>
<sequence length="524" mass="59642">MAKISYSLSTFPLLISRARNGDFGYITVRPTEAAAAAAATTTTSRATARFDAMCRRLQYLLVQETLKTTTHSVETGRLSKNEECTVGKKTDDYNVEEKTEDSTVLCGYYTATGKKLQHRSEFSSICQQTQTLFPAALMADTRRLPLSYLETNNLILNQQSGFRTGKSIVAAVNSLLETVYHAYENGESTKAIFCDLSKAFGCVNHKILFAKLEYYGVNGKEIKLFKSYLEERFQIVSVKGVQSESTHVLAGVPQGSILGPLLFIVMLNDVGQFVNCNSKVILYADDTTFLNVNRSLDILTEQTESTLHKCKVWFHKNVFFINDEKTQMLTFTKKDISEGNQEDIKLLGFLIDRHLSWKSHIRKPRKRGTNTILYFSEKSSQEKHQERHQYRSFTQATYFVGPLHHQLKEIKKRKLRSISIVVLQLSPSLHWSVLSKERLAARIQILMGMHLTSERARLAKLHTVRRSAASYWDPGMIPLSEPLHWCKAHGFYKCSPHVQLLALFFDQKKEYAVHSISVSRQKPV</sequence>
<dbReference type="Proteomes" id="UP001148838">
    <property type="component" value="Unassembled WGS sequence"/>
</dbReference>
<comment type="caution">
    <text evidence="2">The sequence shown here is derived from an EMBL/GenBank/DDBJ whole genome shotgun (WGS) entry which is preliminary data.</text>
</comment>
<organism evidence="2 3">
    <name type="scientific">Periplaneta americana</name>
    <name type="common">American cockroach</name>
    <name type="synonym">Blatta americana</name>
    <dbReference type="NCBI Taxonomy" id="6978"/>
    <lineage>
        <taxon>Eukaryota</taxon>
        <taxon>Metazoa</taxon>
        <taxon>Ecdysozoa</taxon>
        <taxon>Arthropoda</taxon>
        <taxon>Hexapoda</taxon>
        <taxon>Insecta</taxon>
        <taxon>Pterygota</taxon>
        <taxon>Neoptera</taxon>
        <taxon>Polyneoptera</taxon>
        <taxon>Dictyoptera</taxon>
        <taxon>Blattodea</taxon>
        <taxon>Blattoidea</taxon>
        <taxon>Blattidae</taxon>
        <taxon>Blattinae</taxon>
        <taxon>Periplaneta</taxon>
    </lineage>
</organism>
<accession>A0ABQ8RZC4</accession>
<name>A0ABQ8RZC4_PERAM</name>